<evidence type="ECO:0000256" key="1">
    <source>
        <dbReference type="SAM" id="SignalP"/>
    </source>
</evidence>
<dbReference type="EMBL" id="AODF01000020">
    <property type="protein sequence ID" value="EUJ30955.1"/>
    <property type="molecule type" value="Genomic_DNA"/>
</dbReference>
<dbReference type="Proteomes" id="UP000019249">
    <property type="component" value="Unassembled WGS sequence"/>
</dbReference>
<evidence type="ECO:0000313" key="4">
    <source>
        <dbReference type="Proteomes" id="UP000019249"/>
    </source>
</evidence>
<name>A0ABP3AX24_9LIST</name>
<proteinExistence type="predicted"/>
<evidence type="ECO:0000259" key="2">
    <source>
        <dbReference type="Pfam" id="PF20622"/>
    </source>
</evidence>
<protein>
    <submittedName>
        <fullName evidence="3">Cell wall anchor domain-containing protein</fullName>
    </submittedName>
</protein>
<keyword evidence="4" id="KW-1185">Reference proteome</keyword>
<dbReference type="RefSeq" id="WP_051993567.1">
    <property type="nucleotide sequence ID" value="NZ_AODF01000020.1"/>
</dbReference>
<organism evidence="3 4">
    <name type="scientific">Listeria floridensis FSL S10-1187</name>
    <dbReference type="NCBI Taxonomy" id="1265817"/>
    <lineage>
        <taxon>Bacteria</taxon>
        <taxon>Bacillati</taxon>
        <taxon>Bacillota</taxon>
        <taxon>Bacilli</taxon>
        <taxon>Bacillales</taxon>
        <taxon>Listeriaceae</taxon>
        <taxon>Listeria</taxon>
    </lineage>
</organism>
<feature type="signal peptide" evidence="1">
    <location>
        <begin position="1"/>
        <end position="32"/>
    </location>
</feature>
<comment type="caution">
    <text evidence="3">The sequence shown here is derived from an EMBL/GenBank/DDBJ whole genome shotgun (WGS) entry which is preliminary data.</text>
</comment>
<feature type="domain" description="Bacterial Ig" evidence="2">
    <location>
        <begin position="745"/>
        <end position="824"/>
    </location>
</feature>
<feature type="domain" description="Bacterial Ig" evidence="2">
    <location>
        <begin position="659"/>
        <end position="739"/>
    </location>
</feature>
<sequence>MSKKKNGAKLVKTLVAASVLTTAAFNPIMVQAVEAQNNASIQAGAYNQSASYKEEMAKLEKWAKTPEQKEMVKQVKEATKSTKAVPQERASYDTSITSITSTAKPDRDTTEFSLKFTPNANAKNAYDGVASGHINIPLSGRLKGSNLIIPNGPEFISDYENGNIGLRVNFTLPEGTSAKELVKTIDWQKSNEGMEGYYNIRWLGIPLPFFHCRIGATWDKETIQYGTKSNEFSMALRSIRKSEVSTAEWNKYDPLSTYAALTAAGLLHSGTGEGEVNGNLYFDYSKYKGNTDDTSKNKELTSGKLSPAKNGDFKIKAHFIDRSGLIAGSEGKKNLSKAIIEPGKEHINPYDSQHIASWDSYISPWDTEREYNVNSYDTPEIPGVGTVLPGESIFDRDLTIKPGDNFNDFSDKRFNRVINYFDKTDVTNGHIGDIDEVKVNHSPNRVPENATTPVKYTGTVEYSNGAVRELLPATVNVTNNTKPATEGTITPDTFTIGDSNITGKYTGDVKRLRLYINGVSVAWGGDLKDGKFIFYAANQKITTNDKVTMNAYDKDDNLLQENVPVNLKEASAAGSIDPAMYTPGDTNITGTYKGDVVKAKLFVNGNYISAGGDFSNGVFTYYAGGKIKAGDKAYLVAMDKTGKELDRKDIKISVSATSGSISPAAYNVGENTIRGSYTGNVAKMRLLVNGKSISWGGTLSNGSFSYYVKPGTIKAGDNVTLEAYDQNDKKLDSKRVQVNGQAISGTIDSATYKIGETTIKGTFSGDITVAKVYINGIAQAWGGDFGGGGFSYYVGKNKIKAGDNVTIEGYSKDTKLLDTKKVTILN</sequence>
<feature type="domain" description="Bacterial Ig" evidence="2">
    <location>
        <begin position="487"/>
        <end position="566"/>
    </location>
</feature>
<dbReference type="InterPro" id="IPR046746">
    <property type="entry name" value="Big_15"/>
</dbReference>
<reference evidence="3 4" key="1">
    <citation type="journal article" date="2014" name="Int. J. Syst. Evol. Microbiol.">
        <title>Listeria floridensis sp. nov., Listeria aquatica sp. nov., Listeria cornellensis sp. nov., Listeria riparia sp. nov. and Listeria grandensis sp. nov., from agricultural and natural environments.</title>
        <authorList>
            <person name="den Bakker H.C."/>
            <person name="Warchocki S."/>
            <person name="Wright E.M."/>
            <person name="Allred A.F."/>
            <person name="Ahlstrom C."/>
            <person name="Manuel C.S."/>
            <person name="Stasiewicz M.J."/>
            <person name="Burrell A."/>
            <person name="Roof S."/>
            <person name="Strawn L."/>
            <person name="Fortes E.D."/>
            <person name="Nightingale K.K."/>
            <person name="Kephart D."/>
            <person name="Wiedmann M."/>
        </authorList>
    </citation>
    <scope>NUCLEOTIDE SEQUENCE [LARGE SCALE GENOMIC DNA]</scope>
    <source>
        <strain evidence="3 4">FSL S10-1187</strain>
    </source>
</reference>
<keyword evidence="1" id="KW-0732">Signal</keyword>
<gene>
    <name evidence="3" type="ORF">MFLO_09677</name>
</gene>
<accession>A0ABP3AX24</accession>
<evidence type="ECO:0000313" key="3">
    <source>
        <dbReference type="EMBL" id="EUJ30955.1"/>
    </source>
</evidence>
<dbReference type="Pfam" id="PF20622">
    <property type="entry name" value="Big_15"/>
    <property type="match status" value="4"/>
</dbReference>
<feature type="chain" id="PRO_5047475868" evidence="1">
    <location>
        <begin position="33"/>
        <end position="826"/>
    </location>
</feature>
<feature type="domain" description="Bacterial Ig" evidence="2">
    <location>
        <begin position="574"/>
        <end position="653"/>
    </location>
</feature>